<sequence>MLKQSHGKAALLVYHGQGQLPVNGSGARSPHDTWAPERNA</sequence>
<organism evidence="2">
    <name type="scientific">hydrocarbon metagenome</name>
    <dbReference type="NCBI Taxonomy" id="938273"/>
    <lineage>
        <taxon>unclassified sequences</taxon>
        <taxon>metagenomes</taxon>
        <taxon>ecological metagenomes</taxon>
    </lineage>
</organism>
<evidence type="ECO:0000313" key="2">
    <source>
        <dbReference type="EMBL" id="KUG19075.1"/>
    </source>
</evidence>
<name>A0A0W8FFL0_9ZZZZ</name>
<feature type="compositionally biased region" description="Basic and acidic residues" evidence="1">
    <location>
        <begin position="29"/>
        <end position="40"/>
    </location>
</feature>
<dbReference type="AlphaFoldDB" id="A0A0W8FFL0"/>
<gene>
    <name evidence="2" type="ORF">ASZ90_011208</name>
</gene>
<proteinExistence type="predicted"/>
<reference evidence="2" key="1">
    <citation type="journal article" date="2015" name="Proc. Natl. Acad. Sci. U.S.A.">
        <title>Networks of energetic and metabolic interactions define dynamics in microbial communities.</title>
        <authorList>
            <person name="Embree M."/>
            <person name="Liu J.K."/>
            <person name="Al-Bassam M.M."/>
            <person name="Zengler K."/>
        </authorList>
    </citation>
    <scope>NUCLEOTIDE SEQUENCE</scope>
</reference>
<feature type="region of interest" description="Disordered" evidence="1">
    <location>
        <begin position="17"/>
        <end position="40"/>
    </location>
</feature>
<comment type="caution">
    <text evidence="2">The sequence shown here is derived from an EMBL/GenBank/DDBJ whole genome shotgun (WGS) entry which is preliminary data.</text>
</comment>
<evidence type="ECO:0000256" key="1">
    <source>
        <dbReference type="SAM" id="MobiDB-lite"/>
    </source>
</evidence>
<protein>
    <submittedName>
        <fullName evidence="2">Uncharacterized protein</fullName>
    </submittedName>
</protein>
<accession>A0A0W8FFL0</accession>
<dbReference type="EMBL" id="LNQE01001330">
    <property type="protein sequence ID" value="KUG19075.1"/>
    <property type="molecule type" value="Genomic_DNA"/>
</dbReference>